<reference evidence="2" key="1">
    <citation type="submission" date="2020-07" db="EMBL/GenBank/DDBJ databases">
        <title>Genome sequence and genetic diversity analysis of an under-domesticated orphan crop, white fonio (Digitaria exilis).</title>
        <authorList>
            <person name="Bennetzen J.L."/>
            <person name="Chen S."/>
            <person name="Ma X."/>
            <person name="Wang X."/>
            <person name="Yssel A.E.J."/>
            <person name="Chaluvadi S.R."/>
            <person name="Johnson M."/>
            <person name="Gangashetty P."/>
            <person name="Hamidou F."/>
            <person name="Sanogo M.D."/>
            <person name="Zwaenepoel A."/>
            <person name="Wallace J."/>
            <person name="Van De Peer Y."/>
            <person name="Van Deynze A."/>
        </authorList>
    </citation>
    <scope>NUCLEOTIDE SEQUENCE</scope>
    <source>
        <tissue evidence="2">Leaves</tissue>
    </source>
</reference>
<dbReference type="GO" id="GO:0003676">
    <property type="term" value="F:nucleic acid binding"/>
    <property type="evidence" value="ECO:0007669"/>
    <property type="project" value="InterPro"/>
</dbReference>
<dbReference type="Pfam" id="PF13456">
    <property type="entry name" value="RVT_3"/>
    <property type="match status" value="1"/>
</dbReference>
<evidence type="ECO:0000313" key="3">
    <source>
        <dbReference type="Proteomes" id="UP000636709"/>
    </source>
</evidence>
<name>A0A835F1L7_9POAL</name>
<dbReference type="InterPro" id="IPR012337">
    <property type="entry name" value="RNaseH-like_sf"/>
</dbReference>
<comment type="caution">
    <text evidence="2">The sequence shown here is derived from an EMBL/GenBank/DDBJ whole genome shotgun (WGS) entry which is preliminary data.</text>
</comment>
<dbReference type="SUPFAM" id="SSF53098">
    <property type="entry name" value="Ribonuclease H-like"/>
    <property type="match status" value="1"/>
</dbReference>
<evidence type="ECO:0000259" key="1">
    <source>
        <dbReference type="Pfam" id="PF13456"/>
    </source>
</evidence>
<dbReference type="AlphaFoldDB" id="A0A835F1L7"/>
<dbReference type="Proteomes" id="UP000636709">
    <property type="component" value="Unassembled WGS sequence"/>
</dbReference>
<dbReference type="GO" id="GO:0004523">
    <property type="term" value="F:RNA-DNA hybrid ribonuclease activity"/>
    <property type="evidence" value="ECO:0007669"/>
    <property type="project" value="InterPro"/>
</dbReference>
<dbReference type="Gene3D" id="3.30.420.10">
    <property type="entry name" value="Ribonuclease H-like superfamily/Ribonuclease H"/>
    <property type="match status" value="1"/>
</dbReference>
<protein>
    <recommendedName>
        <fullName evidence="1">RNase H type-1 domain-containing protein</fullName>
    </recommendedName>
</protein>
<dbReference type="InterPro" id="IPR044730">
    <property type="entry name" value="RNase_H-like_dom_plant"/>
</dbReference>
<dbReference type="CDD" id="cd06222">
    <property type="entry name" value="RNase_H_like"/>
    <property type="match status" value="1"/>
</dbReference>
<dbReference type="EMBL" id="JACEFO010001653">
    <property type="protein sequence ID" value="KAF8725713.1"/>
    <property type="molecule type" value="Genomic_DNA"/>
</dbReference>
<evidence type="ECO:0000313" key="2">
    <source>
        <dbReference type="EMBL" id="KAF8725713.1"/>
    </source>
</evidence>
<dbReference type="InterPro" id="IPR036397">
    <property type="entry name" value="RNaseH_sf"/>
</dbReference>
<sequence length="83" mass="8978">MTGAWGYIVRTSDGAVVLAGAGRLSSVRDALCAEMSACLHALSACSKQGMAKIRLESDCLNLVISMICLRLVFCFRMLECLFQ</sequence>
<gene>
    <name evidence="2" type="ORF">HU200_020262</name>
</gene>
<keyword evidence="3" id="KW-1185">Reference proteome</keyword>
<proteinExistence type="predicted"/>
<dbReference type="InterPro" id="IPR002156">
    <property type="entry name" value="RNaseH_domain"/>
</dbReference>
<accession>A0A835F1L7</accession>
<feature type="domain" description="RNase H type-1" evidence="1">
    <location>
        <begin position="3"/>
        <end position="63"/>
    </location>
</feature>
<organism evidence="2 3">
    <name type="scientific">Digitaria exilis</name>
    <dbReference type="NCBI Taxonomy" id="1010633"/>
    <lineage>
        <taxon>Eukaryota</taxon>
        <taxon>Viridiplantae</taxon>
        <taxon>Streptophyta</taxon>
        <taxon>Embryophyta</taxon>
        <taxon>Tracheophyta</taxon>
        <taxon>Spermatophyta</taxon>
        <taxon>Magnoliopsida</taxon>
        <taxon>Liliopsida</taxon>
        <taxon>Poales</taxon>
        <taxon>Poaceae</taxon>
        <taxon>PACMAD clade</taxon>
        <taxon>Panicoideae</taxon>
        <taxon>Panicodae</taxon>
        <taxon>Paniceae</taxon>
        <taxon>Anthephorinae</taxon>
        <taxon>Digitaria</taxon>
    </lineage>
</organism>